<dbReference type="Pfam" id="PF00700">
    <property type="entry name" value="Flagellin_C"/>
    <property type="match status" value="1"/>
</dbReference>
<dbReference type="PANTHER" id="PTHR42792">
    <property type="entry name" value="FLAGELLIN"/>
    <property type="match status" value="1"/>
</dbReference>
<accession>A0A7C4RRQ6</accession>
<dbReference type="Gene3D" id="1.20.1330.10">
    <property type="entry name" value="f41 fragment of flagellin, N-terminal domain"/>
    <property type="match status" value="1"/>
</dbReference>
<reference evidence="8" key="1">
    <citation type="journal article" date="2020" name="mSystems">
        <title>Genome- and Community-Level Interaction Insights into Carbon Utilization and Element Cycling Functions of Hydrothermarchaeota in Hydrothermal Sediment.</title>
        <authorList>
            <person name="Zhou Z."/>
            <person name="Liu Y."/>
            <person name="Xu W."/>
            <person name="Pan J."/>
            <person name="Luo Z.H."/>
            <person name="Li M."/>
        </authorList>
    </citation>
    <scope>NUCLEOTIDE SEQUENCE [LARGE SCALE GENOMIC DNA]</scope>
    <source>
        <strain evidence="8">SpSt-477</strain>
    </source>
</reference>
<feature type="domain" description="Flagellin N-terminal" evidence="6">
    <location>
        <begin position="6"/>
        <end position="137"/>
    </location>
</feature>
<dbReference type="AlphaFoldDB" id="A0A7C4RRQ6"/>
<proteinExistence type="inferred from homology"/>
<feature type="domain" description="Flagellin C-terminal" evidence="7">
    <location>
        <begin position="210"/>
        <end position="293"/>
    </location>
</feature>
<keyword evidence="8" id="KW-0282">Flagellum</keyword>
<dbReference type="PANTHER" id="PTHR42792:SF1">
    <property type="entry name" value="FLAGELLAR HOOK-ASSOCIATED PROTEIN 3"/>
    <property type="match status" value="1"/>
</dbReference>
<dbReference type="GO" id="GO:0005198">
    <property type="term" value="F:structural molecule activity"/>
    <property type="evidence" value="ECO:0007669"/>
    <property type="project" value="InterPro"/>
</dbReference>
<dbReference type="NCBIfam" id="TIGR02550">
    <property type="entry name" value="flagell_flgL"/>
    <property type="match status" value="1"/>
</dbReference>
<dbReference type="InterPro" id="IPR001492">
    <property type="entry name" value="Flagellin"/>
</dbReference>
<keyword evidence="4" id="KW-0175">Coiled coil</keyword>
<organism evidence="8">
    <name type="scientific">Desulfatirhabdium butyrativorans</name>
    <dbReference type="NCBI Taxonomy" id="340467"/>
    <lineage>
        <taxon>Bacteria</taxon>
        <taxon>Pseudomonadati</taxon>
        <taxon>Thermodesulfobacteriota</taxon>
        <taxon>Desulfobacteria</taxon>
        <taxon>Desulfobacterales</taxon>
        <taxon>Desulfatirhabdiaceae</taxon>
        <taxon>Desulfatirhabdium</taxon>
    </lineage>
</organism>
<protein>
    <submittedName>
        <fullName evidence="8">Flagellar hook-associated protein 3</fullName>
    </submittedName>
</protein>
<comment type="caution">
    <text evidence="8">The sequence shown here is derived from an EMBL/GenBank/DDBJ whole genome shotgun (WGS) entry which is preliminary data.</text>
</comment>
<evidence type="ECO:0000256" key="1">
    <source>
        <dbReference type="ARBA" id="ARBA00004365"/>
    </source>
</evidence>
<comment type="subcellular location">
    <subcellularLocation>
        <location evidence="1">Bacterial flagellum</location>
    </subcellularLocation>
</comment>
<sequence>MRITNTMIGNGVQRHLAKNAESVYRLQETISTGKRVNRPSDDPAAAARIVEYRKALSSIDQYNRNIGNAQTELNLAESHLAEVVEQVTRAKELLLSQVTDTASSDTRKIAAEEIRQIRDAIVQLANAKNGDRYLFGGTESSKPPYDPSSDAPEFQGNDGEFSTMIAPGVTMTTNANGKMAFSRDVDTVKLLTDIMGALQNNDIQTVRDHLAAVDQAMNQASDARADIGVKLGRLDTTSAYWDSVHVNITQSLSNVEDADMTEAIAQLNSWQTAYEASLAVSAKVFQQSLVDFLR</sequence>
<dbReference type="InterPro" id="IPR013384">
    <property type="entry name" value="Flagell_FlgL"/>
</dbReference>
<feature type="region of interest" description="Disordered" evidence="5">
    <location>
        <begin position="136"/>
        <end position="155"/>
    </location>
</feature>
<dbReference type="GO" id="GO:0009424">
    <property type="term" value="C:bacterial-type flagellum hook"/>
    <property type="evidence" value="ECO:0007669"/>
    <property type="project" value="InterPro"/>
</dbReference>
<feature type="coiled-coil region" evidence="4">
    <location>
        <begin position="52"/>
        <end position="79"/>
    </location>
</feature>
<evidence type="ECO:0000256" key="3">
    <source>
        <dbReference type="ARBA" id="ARBA00023143"/>
    </source>
</evidence>
<name>A0A7C4RRQ6_9BACT</name>
<keyword evidence="8" id="KW-0969">Cilium</keyword>
<evidence type="ECO:0000256" key="4">
    <source>
        <dbReference type="SAM" id="Coils"/>
    </source>
</evidence>
<comment type="similarity">
    <text evidence="2">Belongs to the bacterial flagellin family.</text>
</comment>
<evidence type="ECO:0000259" key="7">
    <source>
        <dbReference type="Pfam" id="PF00700"/>
    </source>
</evidence>
<evidence type="ECO:0000256" key="5">
    <source>
        <dbReference type="SAM" id="MobiDB-lite"/>
    </source>
</evidence>
<dbReference type="EMBL" id="DSUH01000223">
    <property type="protein sequence ID" value="HGU33092.1"/>
    <property type="molecule type" value="Genomic_DNA"/>
</dbReference>
<dbReference type="Pfam" id="PF00669">
    <property type="entry name" value="Flagellin_N"/>
    <property type="match status" value="1"/>
</dbReference>
<keyword evidence="3" id="KW-0975">Bacterial flagellum</keyword>
<dbReference type="InterPro" id="IPR046358">
    <property type="entry name" value="Flagellin_C"/>
</dbReference>
<gene>
    <name evidence="8" type="primary">flgL</name>
    <name evidence="8" type="ORF">ENS29_09580</name>
</gene>
<evidence type="ECO:0000256" key="2">
    <source>
        <dbReference type="ARBA" id="ARBA00005709"/>
    </source>
</evidence>
<evidence type="ECO:0000259" key="6">
    <source>
        <dbReference type="Pfam" id="PF00669"/>
    </source>
</evidence>
<dbReference type="SUPFAM" id="SSF64518">
    <property type="entry name" value="Phase 1 flagellin"/>
    <property type="match status" value="1"/>
</dbReference>
<dbReference type="InterPro" id="IPR001029">
    <property type="entry name" value="Flagellin_N"/>
</dbReference>
<evidence type="ECO:0000313" key="8">
    <source>
        <dbReference type="EMBL" id="HGU33092.1"/>
    </source>
</evidence>
<dbReference type="GO" id="GO:0071973">
    <property type="term" value="P:bacterial-type flagellum-dependent cell motility"/>
    <property type="evidence" value="ECO:0007669"/>
    <property type="project" value="InterPro"/>
</dbReference>
<keyword evidence="8" id="KW-0966">Cell projection</keyword>